<dbReference type="EMBL" id="DUZY01000396">
    <property type="protein sequence ID" value="DAD49760.1"/>
    <property type="molecule type" value="Genomic_DNA"/>
</dbReference>
<evidence type="ECO:0000313" key="6">
    <source>
        <dbReference type="EMBL" id="DAD46371.1"/>
    </source>
</evidence>
<dbReference type="EMBL" id="DUZY01000007">
    <property type="protein sequence ID" value="DAD45806.1"/>
    <property type="molecule type" value="Genomic_DNA"/>
</dbReference>
<dbReference type="EMBL" id="DUZY01000007">
    <property type="protein sequence ID" value="DAD46378.1"/>
    <property type="molecule type" value="Genomic_DNA"/>
</dbReference>
<dbReference type="EMBL" id="DUZY01000007">
    <property type="protein sequence ID" value="DAD45172.1"/>
    <property type="molecule type" value="Genomic_DNA"/>
</dbReference>
<evidence type="ECO:0000313" key="1">
    <source>
        <dbReference type="EMBL" id="DAD45171.1"/>
    </source>
</evidence>
<reference evidence="2 10" key="1">
    <citation type="journal article" date="2020" name="Mol. Biol. Evol.">
        <title>Distinct Expression and Methylation Patterns for Genes with Different Fates following a Single Whole-Genome Duplication in Flowering Plants.</title>
        <authorList>
            <person name="Shi T."/>
            <person name="Rahmani R.S."/>
            <person name="Gugger P.F."/>
            <person name="Wang M."/>
            <person name="Li H."/>
            <person name="Zhang Y."/>
            <person name="Li Z."/>
            <person name="Wang Q."/>
            <person name="Van de Peer Y."/>
            <person name="Marchal K."/>
            <person name="Chen J."/>
        </authorList>
    </citation>
    <scope>NUCLEOTIDE SEQUENCE [LARGE SCALE GENOMIC DNA]</scope>
    <source>
        <tissue evidence="2">Leaf</tissue>
    </source>
</reference>
<name>A0A822ZJ58_NELNU</name>
<proteinExistence type="predicted"/>
<evidence type="ECO:0000313" key="4">
    <source>
        <dbReference type="EMBL" id="DAD45806.1"/>
    </source>
</evidence>
<evidence type="ECO:0000313" key="3">
    <source>
        <dbReference type="EMBL" id="DAD45528.1"/>
    </source>
</evidence>
<dbReference type="EMBL" id="DUZY01000007">
    <property type="protein sequence ID" value="DAD46371.1"/>
    <property type="molecule type" value="Genomic_DNA"/>
</dbReference>
<dbReference type="EMBL" id="DUZY01000007">
    <property type="protein sequence ID" value="DAD46369.1"/>
    <property type="molecule type" value="Genomic_DNA"/>
</dbReference>
<dbReference type="Proteomes" id="UP000607653">
    <property type="component" value="Unassembled WGS sequence"/>
</dbReference>
<dbReference type="EMBL" id="DUZY01000307">
    <property type="protein sequence ID" value="DAD49648.1"/>
    <property type="molecule type" value="Genomic_DNA"/>
</dbReference>
<dbReference type="EMBL" id="DUZY01000007">
    <property type="protein sequence ID" value="DAD45528.1"/>
    <property type="molecule type" value="Genomic_DNA"/>
</dbReference>
<evidence type="ECO:0000313" key="2">
    <source>
        <dbReference type="EMBL" id="DAD45172.1"/>
    </source>
</evidence>
<evidence type="ECO:0000313" key="7">
    <source>
        <dbReference type="EMBL" id="DAD46378.1"/>
    </source>
</evidence>
<comment type="caution">
    <text evidence="2">The sequence shown here is derived from an EMBL/GenBank/DDBJ whole genome shotgun (WGS) entry which is preliminary data.</text>
</comment>
<evidence type="ECO:0000313" key="8">
    <source>
        <dbReference type="EMBL" id="DAD49648.1"/>
    </source>
</evidence>
<evidence type="ECO:0000313" key="9">
    <source>
        <dbReference type="EMBL" id="DAD49760.1"/>
    </source>
</evidence>
<accession>A0A822ZJ58</accession>
<gene>
    <name evidence="1" type="ORF">HUJ06_003401</name>
    <name evidence="2" type="ORF">HUJ06_003402</name>
    <name evidence="3" type="ORF">HUJ06_003758</name>
    <name evidence="4" type="ORF">HUJ06_004036</name>
    <name evidence="5" type="ORF">HUJ06_004599</name>
    <name evidence="6" type="ORF">HUJ06_004601</name>
    <name evidence="7" type="ORF">HUJ06_004608</name>
    <name evidence="9" type="ORF">HUJ06_031951</name>
    <name evidence="8" type="ORF">HUJ06_032090</name>
</gene>
<keyword evidence="10" id="KW-1185">Reference proteome</keyword>
<sequence length="22" mass="2639">MRLLNTWIDAVIAMDRSLIFIF</sequence>
<dbReference type="EMBL" id="DUZY01000007">
    <property type="protein sequence ID" value="DAD45171.1"/>
    <property type="molecule type" value="Genomic_DNA"/>
</dbReference>
<organism evidence="2 10">
    <name type="scientific">Nelumbo nucifera</name>
    <name type="common">Sacred lotus</name>
    <dbReference type="NCBI Taxonomy" id="4432"/>
    <lineage>
        <taxon>Eukaryota</taxon>
        <taxon>Viridiplantae</taxon>
        <taxon>Streptophyta</taxon>
        <taxon>Embryophyta</taxon>
        <taxon>Tracheophyta</taxon>
        <taxon>Spermatophyta</taxon>
        <taxon>Magnoliopsida</taxon>
        <taxon>Proteales</taxon>
        <taxon>Nelumbonaceae</taxon>
        <taxon>Nelumbo</taxon>
    </lineage>
</organism>
<evidence type="ECO:0000313" key="5">
    <source>
        <dbReference type="EMBL" id="DAD46369.1"/>
    </source>
</evidence>
<evidence type="ECO:0000313" key="10">
    <source>
        <dbReference type="Proteomes" id="UP000607653"/>
    </source>
</evidence>
<protein>
    <submittedName>
        <fullName evidence="2">Uncharacterized protein</fullName>
    </submittedName>
</protein>
<dbReference type="AlphaFoldDB" id="A0A822ZJ58"/>